<dbReference type="Proteomes" id="UP001148662">
    <property type="component" value="Unassembled WGS sequence"/>
</dbReference>
<comment type="caution">
    <text evidence="1">The sequence shown here is derived from an EMBL/GenBank/DDBJ whole genome shotgun (WGS) entry which is preliminary data.</text>
</comment>
<evidence type="ECO:0000313" key="1">
    <source>
        <dbReference type="EMBL" id="KAJ3548232.1"/>
    </source>
</evidence>
<reference evidence="1" key="1">
    <citation type="submission" date="2022-07" db="EMBL/GenBank/DDBJ databases">
        <title>Genome Sequence of Phlebia brevispora.</title>
        <authorList>
            <person name="Buettner E."/>
        </authorList>
    </citation>
    <scope>NUCLEOTIDE SEQUENCE</scope>
    <source>
        <strain evidence="1">MPL23</strain>
    </source>
</reference>
<name>A0ACC1SXI0_9APHY</name>
<organism evidence="1 2">
    <name type="scientific">Phlebia brevispora</name>
    <dbReference type="NCBI Taxonomy" id="194682"/>
    <lineage>
        <taxon>Eukaryota</taxon>
        <taxon>Fungi</taxon>
        <taxon>Dikarya</taxon>
        <taxon>Basidiomycota</taxon>
        <taxon>Agaricomycotina</taxon>
        <taxon>Agaricomycetes</taxon>
        <taxon>Polyporales</taxon>
        <taxon>Meruliaceae</taxon>
        <taxon>Phlebia</taxon>
    </lineage>
</organism>
<evidence type="ECO:0000313" key="2">
    <source>
        <dbReference type="Proteomes" id="UP001148662"/>
    </source>
</evidence>
<protein>
    <submittedName>
        <fullName evidence="1">Uncharacterized protein</fullName>
    </submittedName>
</protein>
<proteinExistence type="predicted"/>
<sequence length="431" mass="47845">MATSSTEPTADHIILNPDLRPASERNPASRYGSSNTRNNHTFELSYPRRRPKPRPQLPPPEAFILKRPSHLENPPANQSSTEERSTALEMSVEIAESNPFLLSSTKKPVFSLPTSSQSRSEQDPRPVFSLVNKPLGESSYIVTSRTLTASTLAPGPWKPSPQPELKYPRVFYRPDELPDGQIFPSSYSMLAETVHVSGTSPANPSMYASASASTATLTATPPKQAEPRPADIRETMPRQEKNQGKGKGIDVSRNSKHDDITTSTFHGFTPPTPWLSDTDSGWEVGGFQLAAHSDWSDGDFDEEGTGELVMPVAHAPEHVLPELEDLQLADPLARSVYYDAPEPDSEDEREEGEVERAVSGRDRDEDDGYAADSEAVPWRRRRFIPDLDDEVDASVVRLVPPLGVMRDRQRWPHAMDEVPEEDLEGSRILDF</sequence>
<dbReference type="EMBL" id="JANHOG010000968">
    <property type="protein sequence ID" value="KAJ3548232.1"/>
    <property type="molecule type" value="Genomic_DNA"/>
</dbReference>
<accession>A0ACC1SXI0</accession>
<keyword evidence="2" id="KW-1185">Reference proteome</keyword>
<gene>
    <name evidence="1" type="ORF">NM688_g5323</name>
</gene>